<feature type="non-terminal residue" evidence="1">
    <location>
        <position position="185"/>
    </location>
</feature>
<dbReference type="InterPro" id="IPR013320">
    <property type="entry name" value="ConA-like_dom_sf"/>
</dbReference>
<reference evidence="1" key="1">
    <citation type="journal article" date="2020" name="mSystems">
        <title>Genome- and Community-Level Interaction Insights into Carbon Utilization and Element Cycling Functions of Hydrothermarchaeota in Hydrothermal Sediment.</title>
        <authorList>
            <person name="Zhou Z."/>
            <person name="Liu Y."/>
            <person name="Xu W."/>
            <person name="Pan J."/>
            <person name="Luo Z.H."/>
            <person name="Li M."/>
        </authorList>
    </citation>
    <scope>NUCLEOTIDE SEQUENCE [LARGE SCALE GENOMIC DNA]</scope>
    <source>
        <strain evidence="1">SpSt-1217</strain>
    </source>
</reference>
<dbReference type="GO" id="GO:0005975">
    <property type="term" value="P:carbohydrate metabolic process"/>
    <property type="evidence" value="ECO:0007669"/>
    <property type="project" value="UniProtKB-ARBA"/>
</dbReference>
<dbReference type="Pfam" id="PF07081">
    <property type="entry name" value="DUF1349"/>
    <property type="match status" value="1"/>
</dbReference>
<dbReference type="InterPro" id="IPR009784">
    <property type="entry name" value="DUF1349"/>
</dbReference>
<dbReference type="EMBL" id="DSDK01000817">
    <property type="protein sequence ID" value="HDR52824.1"/>
    <property type="molecule type" value="Genomic_DNA"/>
</dbReference>
<proteinExistence type="predicted"/>
<dbReference type="Proteomes" id="UP000886047">
    <property type="component" value="Unassembled WGS sequence"/>
</dbReference>
<name>A0A831LDT5_9BACT</name>
<dbReference type="PANTHER" id="PTHR35332">
    <property type="entry name" value="REGULATION OF ENOLASE PROTEIN 1"/>
    <property type="match status" value="1"/>
</dbReference>
<dbReference type="PANTHER" id="PTHR35332:SF2">
    <property type="entry name" value="REGULATION OF ENOLASE PROTEIN 1"/>
    <property type="match status" value="1"/>
</dbReference>
<accession>A0A831LDT5</accession>
<dbReference type="Gene3D" id="2.60.120.200">
    <property type="match status" value="1"/>
</dbReference>
<dbReference type="AlphaFoldDB" id="A0A831LDT5"/>
<dbReference type="SUPFAM" id="SSF49899">
    <property type="entry name" value="Concanavalin A-like lectins/glucanases"/>
    <property type="match status" value="1"/>
</dbReference>
<dbReference type="PIRSF" id="PIRSF022704">
    <property type="entry name" value="UCP022704"/>
    <property type="match status" value="1"/>
</dbReference>
<organism evidence="1">
    <name type="scientific">Mariniphaga anaerophila</name>
    <dbReference type="NCBI Taxonomy" id="1484053"/>
    <lineage>
        <taxon>Bacteria</taxon>
        <taxon>Pseudomonadati</taxon>
        <taxon>Bacteroidota</taxon>
        <taxon>Bacteroidia</taxon>
        <taxon>Marinilabiliales</taxon>
        <taxon>Prolixibacteraceae</taxon>
        <taxon>Mariniphaga</taxon>
    </lineage>
</organism>
<dbReference type="InterPro" id="IPR015987">
    <property type="entry name" value="UCP022704"/>
</dbReference>
<dbReference type="GO" id="GO:0004553">
    <property type="term" value="F:hydrolase activity, hydrolyzing O-glycosyl compounds"/>
    <property type="evidence" value="ECO:0007669"/>
    <property type="project" value="UniProtKB-ARBA"/>
</dbReference>
<protein>
    <submittedName>
        <fullName evidence="1">DUF1349 domain-containing protein</fullName>
    </submittedName>
</protein>
<comment type="caution">
    <text evidence="1">The sequence shown here is derived from an EMBL/GenBank/DDBJ whole genome shotgun (WGS) entry which is preliminary data.</text>
</comment>
<gene>
    <name evidence="1" type="ORF">ENN90_14600</name>
</gene>
<sequence>MNPKKFYWINPPQKFRLQNGVLKIQTEPETDFWQRTHYGFSKANAPAFLTKIEGDFTFTVKTSFQTQNRYDQCGVLLYTDDENWVKVSVEHENEQFARLGSVVTNLGYSDWATTDIPFPINEMSYRLSLEGQDVFIEYAEKDAGFKQMRILHLHKPLQQAGIGVYACSPLKSRFEAVFSDISLAI</sequence>
<evidence type="ECO:0000313" key="1">
    <source>
        <dbReference type="EMBL" id="HDR52824.1"/>
    </source>
</evidence>